<dbReference type="SUPFAM" id="SSF53098">
    <property type="entry name" value="Ribonuclease H-like"/>
    <property type="match status" value="1"/>
</dbReference>
<evidence type="ECO:0000259" key="2">
    <source>
        <dbReference type="PROSITE" id="PS50994"/>
    </source>
</evidence>
<dbReference type="PROSITE" id="PS50994">
    <property type="entry name" value="INTEGRASE"/>
    <property type="match status" value="1"/>
</dbReference>
<proteinExistence type="predicted"/>
<dbReference type="OrthoDB" id="501284at2"/>
<keyword evidence="4" id="KW-1185">Reference proteome</keyword>
<dbReference type="Proteomes" id="UP000267077">
    <property type="component" value="Unassembled WGS sequence"/>
</dbReference>
<dbReference type="InterPro" id="IPR012337">
    <property type="entry name" value="RNaseH-like_sf"/>
</dbReference>
<accession>A0A3S0RGK7</accession>
<comment type="caution">
    <text evidence="3">The sequence shown here is derived from an EMBL/GenBank/DDBJ whole genome shotgun (WGS) entry which is preliminary data.</text>
</comment>
<dbReference type="InterPro" id="IPR036397">
    <property type="entry name" value="RNaseH_sf"/>
</dbReference>
<evidence type="ECO:0000313" key="4">
    <source>
        <dbReference type="Proteomes" id="UP000267077"/>
    </source>
</evidence>
<dbReference type="InterPro" id="IPR009004">
    <property type="entry name" value="Transposase_Mu_C"/>
</dbReference>
<dbReference type="GO" id="GO:0015074">
    <property type="term" value="P:DNA integration"/>
    <property type="evidence" value="ECO:0007669"/>
    <property type="project" value="InterPro"/>
</dbReference>
<dbReference type="InterPro" id="IPR001584">
    <property type="entry name" value="Integrase_cat-core"/>
</dbReference>
<dbReference type="InterPro" id="IPR015378">
    <property type="entry name" value="Transposase-like_Mu_C"/>
</dbReference>
<feature type="region of interest" description="Disordered" evidence="1">
    <location>
        <begin position="548"/>
        <end position="612"/>
    </location>
</feature>
<reference evidence="3 4" key="1">
    <citation type="submission" date="2018-12" db="EMBL/GenBank/DDBJ databases">
        <title>Dyella dinghuensis sp. nov. DHOA06 and Dyella choica sp. nov. 4M-K27, isolated from forest soil.</title>
        <authorList>
            <person name="Qiu L.-H."/>
            <person name="Gao Z.-H."/>
        </authorList>
    </citation>
    <scope>NUCLEOTIDE SEQUENCE [LARGE SCALE GENOMIC DNA]</scope>
    <source>
        <strain evidence="3 4">DHOA06</strain>
    </source>
</reference>
<dbReference type="GO" id="GO:0003676">
    <property type="term" value="F:nucleic acid binding"/>
    <property type="evidence" value="ECO:0007669"/>
    <property type="project" value="InterPro"/>
</dbReference>
<dbReference type="Pfam" id="PF09299">
    <property type="entry name" value="Mu-transpos_C"/>
    <property type="match status" value="1"/>
</dbReference>
<feature type="domain" description="Integrase catalytic" evidence="2">
    <location>
        <begin position="234"/>
        <end position="429"/>
    </location>
</feature>
<sequence length="612" mass="68728">MEIEAAVLRLEPGTKILCDGAIHEIDSVVSVDAVLIKNICDGVLSTVPIYKLKPYAERQVAAAELVVSDMLKKHLDEASAREVILREYAGRRLTKDDMAKLMTALGMKPTRIYEFLRILRKDSRPKAIASRRRGPKPGTTKLSPQKEAIIVSVINMHRKSKKPTRLKAIYDDIERQCANAGLPCPSRETMRDRIENHGRELAFRQRLGRKRAREATTPKPGVIRTSHALALVEMDHSPLDMILVDRVHRKHIGRAYLSVMVDAHTRVVLGFMLSLGGPSIMTVALLTTHSILCKDKWLAERGITDLSWPMYGVYKVSRTDNADEFHSDEYADGCKAWGIDPPTFRDIGKKEQGAIVERIIGTIQCRVERAPGATGNGVKHRQEYDPTHDSVMTIEEAEEWLAYEILGVYHNDTHSELGMSPTAAWRQAHMTPEGLRLPPIVTSQRKLLLDFLPSETRLVTAAGIHLLGDRYWAPALNPLVGSKEPVTVKYDERNMATIFVRTETGDYIDVPYADHAKPALPLWEIKAMRKEKALEAVRQYDPAIKHNARNKQAEIVDKAKKSTRERRRQERLAEADKATGVSRTSSKPVAPPSITPRLDYSVRPSIDVGDEV</sequence>
<gene>
    <name evidence="3" type="ORF">EKH79_03140</name>
</gene>
<name>A0A3S0RGK7_9GAMM</name>
<evidence type="ECO:0000313" key="3">
    <source>
        <dbReference type="EMBL" id="RUL66819.1"/>
    </source>
</evidence>
<dbReference type="Gene3D" id="2.30.30.130">
    <property type="entry name" value="Transposase, Mu, C-terminal"/>
    <property type="match status" value="1"/>
</dbReference>
<dbReference type="EMBL" id="RYZR01000002">
    <property type="protein sequence ID" value="RUL66819.1"/>
    <property type="molecule type" value="Genomic_DNA"/>
</dbReference>
<feature type="compositionally biased region" description="Basic and acidic residues" evidence="1">
    <location>
        <begin position="551"/>
        <end position="577"/>
    </location>
</feature>
<dbReference type="RefSeq" id="WP_126672318.1">
    <property type="nucleotide sequence ID" value="NZ_RYZR01000002.1"/>
</dbReference>
<evidence type="ECO:0000256" key="1">
    <source>
        <dbReference type="SAM" id="MobiDB-lite"/>
    </source>
</evidence>
<organism evidence="3 4">
    <name type="scientific">Dyella dinghuensis</name>
    <dbReference type="NCBI Taxonomy" id="1920169"/>
    <lineage>
        <taxon>Bacteria</taxon>
        <taxon>Pseudomonadati</taxon>
        <taxon>Pseudomonadota</taxon>
        <taxon>Gammaproteobacteria</taxon>
        <taxon>Lysobacterales</taxon>
        <taxon>Rhodanobacteraceae</taxon>
        <taxon>Dyella</taxon>
    </lineage>
</organism>
<dbReference type="AlphaFoldDB" id="A0A3S0RGK7"/>
<dbReference type="Gene3D" id="3.30.420.10">
    <property type="entry name" value="Ribonuclease H-like superfamily/Ribonuclease H"/>
    <property type="match status" value="1"/>
</dbReference>
<dbReference type="SUPFAM" id="SSF50610">
    <property type="entry name" value="mu transposase, C-terminal domain"/>
    <property type="match status" value="1"/>
</dbReference>
<protein>
    <recommendedName>
        <fullName evidence="2">Integrase catalytic domain-containing protein</fullName>
    </recommendedName>
</protein>